<evidence type="ECO:0000256" key="24">
    <source>
        <dbReference type="ARBA" id="ARBA00044770"/>
    </source>
</evidence>
<dbReference type="InterPro" id="IPR012338">
    <property type="entry name" value="Beta-lactam/transpept-like"/>
</dbReference>
<dbReference type="Proteomes" id="UP000019141">
    <property type="component" value="Unassembled WGS sequence"/>
</dbReference>
<keyword evidence="19 28" id="KW-0472">Membrane</keyword>
<dbReference type="HOGENOM" id="CLU_006354_2_4_7"/>
<evidence type="ECO:0000256" key="7">
    <source>
        <dbReference type="ARBA" id="ARBA00022475"/>
    </source>
</evidence>
<dbReference type="GO" id="GO:0003676">
    <property type="term" value="F:nucleic acid binding"/>
    <property type="evidence" value="ECO:0007669"/>
    <property type="project" value="InterPro"/>
</dbReference>
<keyword evidence="17" id="KW-0573">Peptidoglycan synthesis</keyword>
<dbReference type="InterPro" id="IPR012340">
    <property type="entry name" value="NA-bd_OB-fold"/>
</dbReference>
<feature type="transmembrane region" description="Helical" evidence="28">
    <location>
        <begin position="21"/>
        <end position="48"/>
    </location>
</feature>
<evidence type="ECO:0000256" key="20">
    <source>
        <dbReference type="ARBA" id="ARBA00023251"/>
    </source>
</evidence>
<dbReference type="GO" id="GO:0006508">
    <property type="term" value="P:proteolysis"/>
    <property type="evidence" value="ECO:0007669"/>
    <property type="project" value="UniProtKB-KW"/>
</dbReference>
<dbReference type="InterPro" id="IPR001264">
    <property type="entry name" value="Glyco_trans_51"/>
</dbReference>
<protein>
    <recommendedName>
        <fullName evidence="6">Penicillin-binding protein 1A</fullName>
        <ecNumber evidence="24">2.4.99.28</ecNumber>
        <ecNumber evidence="5">3.4.16.4</ecNumber>
    </recommendedName>
</protein>
<evidence type="ECO:0000256" key="6">
    <source>
        <dbReference type="ARBA" id="ARBA00018638"/>
    </source>
</evidence>
<evidence type="ECO:0000256" key="2">
    <source>
        <dbReference type="ARBA" id="ARBA00004752"/>
    </source>
</evidence>
<comment type="caution">
    <text evidence="30">The sequence shown here is derived from an EMBL/GenBank/DDBJ whole genome shotgun (WGS) entry which is preliminary data.</text>
</comment>
<dbReference type="CDD" id="cd00164">
    <property type="entry name" value="S1_like"/>
    <property type="match status" value="1"/>
</dbReference>
<dbReference type="InterPro" id="IPR031376">
    <property type="entry name" value="PCB_OB"/>
</dbReference>
<evidence type="ECO:0000256" key="27">
    <source>
        <dbReference type="SAM" id="MobiDB-lite"/>
    </source>
</evidence>
<evidence type="ECO:0000256" key="17">
    <source>
        <dbReference type="ARBA" id="ARBA00022984"/>
    </source>
</evidence>
<evidence type="ECO:0000256" key="26">
    <source>
        <dbReference type="ARBA" id="ARBA00060592"/>
    </source>
</evidence>
<sequence length="888" mass="99641">MSGLNKRRHDARLQRPRRHGWLRWLLLAMGGLIVLVVIAGGIAGVTAYRSLAEGLPALDELEKYESSLVTHVYDRHGELIANFFTEKRILIELEDVPDFVRKATIAVEDARFYDHPGIDLKGVLRAAWTNYKAGRVVEGASTITMQVARTLFLNRERTLRRKLREMILAWRIEQRFSKDDILKMYLNQVFYGHNAYGVEAAAQIYFNKSAKELTLGEGMLIAGLTRAPNSYSPIHNLRRFQITDQSLERLQNEGVPLSILDNLRGLTDQPLMEEATFLKRLNTALGEAATEQYKPLIFKHANNLKLSLERRAHVIRRMVDQSYLSPQEAQRVLEEPLQTNPNYKSINKVPHFVEHVRRYLERNYSAQELYEGGWQVHTTLDLSLQRMAEQAVRHGVEAADKRHGYQRPFRRLALTGDEAVDQPLIEQVTLPPDTDPTVHTGEVLTGVVTIISPRAVWVQVKGGRGVMSPDEGFAWVRETNLDRKFEKRKRLSPEEIFKVGDVIRVRVVLADERNRAHQLILEQEPLLEGALIALEPASGHVLAMVGGYDETNQYNRATQALRQPGSAFKPFIYTAALDAGKTPASVIYDRAVVIDGGDDEAWKPQNYSQKYYGATTLRTALARSRNMVTVRLMEQVGVDAVRDVATRMGIETELDPYMSLALGSSEVKLLELTAAYGTFSNGGLTVPPVFITRIVGPGQEMIEENLPRASRAISPELAYIMTSLMQSVIQEGTGTRVKALGRPAAGKTGTTNDFRDAWFLGFTPELVTGVWVGFDDGTALGRHESGGRVASPIWLEFMQHALKGRPITDFSIPSNIRFYRINAEDGREVRGNTGAKTRFEAFVPGTAPAPPPSPTKHIREKIHRLDRQRSAARALEEIDGIQPPQQSP</sequence>
<comment type="similarity">
    <text evidence="4">In the N-terminal section; belongs to the glycosyltransferase 51 family.</text>
</comment>
<dbReference type="FunFam" id="1.10.3810.10:FF:000003">
    <property type="entry name" value="Penicillin-binding protein 1a"/>
    <property type="match status" value="1"/>
</dbReference>
<dbReference type="AlphaFoldDB" id="W4LLR3"/>
<evidence type="ECO:0000256" key="12">
    <source>
        <dbReference type="ARBA" id="ARBA00022679"/>
    </source>
</evidence>
<dbReference type="PANTHER" id="PTHR32282:SF27">
    <property type="entry name" value="PENICILLIN-BINDING PROTEIN 1A"/>
    <property type="match status" value="1"/>
</dbReference>
<comment type="similarity">
    <text evidence="3">In the C-terminal section; belongs to the transpeptidase family.</text>
</comment>
<comment type="subcellular location">
    <subcellularLocation>
        <location evidence="1">Cell inner membrane</location>
        <topology evidence="1">Single-pass type II membrane protein</topology>
    </subcellularLocation>
</comment>
<evidence type="ECO:0000256" key="28">
    <source>
        <dbReference type="SAM" id="Phobius"/>
    </source>
</evidence>
<comment type="catalytic activity">
    <reaction evidence="25">
        <text>[GlcNAc-(1-&gt;4)-Mur2Ac(oyl-L-Ala-gamma-D-Glu-L-Lys-D-Ala-D-Ala)](n)-di-trans,octa-cis-undecaprenyl diphosphate + beta-D-GlcNAc-(1-&gt;4)-Mur2Ac(oyl-L-Ala-gamma-D-Glu-L-Lys-D-Ala-D-Ala)-di-trans,octa-cis-undecaprenyl diphosphate = [GlcNAc-(1-&gt;4)-Mur2Ac(oyl-L-Ala-gamma-D-Glu-L-Lys-D-Ala-D-Ala)](n+1)-di-trans,octa-cis-undecaprenyl diphosphate + di-trans,octa-cis-undecaprenyl diphosphate + H(+)</text>
        <dbReference type="Rhea" id="RHEA:23708"/>
        <dbReference type="Rhea" id="RHEA-COMP:9602"/>
        <dbReference type="Rhea" id="RHEA-COMP:9603"/>
        <dbReference type="ChEBI" id="CHEBI:15378"/>
        <dbReference type="ChEBI" id="CHEBI:58405"/>
        <dbReference type="ChEBI" id="CHEBI:60033"/>
        <dbReference type="ChEBI" id="CHEBI:78435"/>
        <dbReference type="EC" id="2.4.99.28"/>
    </reaction>
</comment>
<evidence type="ECO:0000256" key="21">
    <source>
        <dbReference type="ARBA" id="ARBA00023268"/>
    </source>
</evidence>
<evidence type="ECO:0000256" key="23">
    <source>
        <dbReference type="ARBA" id="ARBA00034000"/>
    </source>
</evidence>
<dbReference type="InterPro" id="IPR023346">
    <property type="entry name" value="Lysozyme-like_dom_sf"/>
</dbReference>
<reference evidence="30 31" key="1">
    <citation type="journal article" date="2014" name="Nature">
        <title>An environmental bacterial taxon with a large and distinct metabolic repertoire.</title>
        <authorList>
            <person name="Wilson M.C."/>
            <person name="Mori T."/>
            <person name="Ruckert C."/>
            <person name="Uria A.R."/>
            <person name="Helf M.J."/>
            <person name="Takada K."/>
            <person name="Gernert C."/>
            <person name="Steffens U.A."/>
            <person name="Heycke N."/>
            <person name="Schmitt S."/>
            <person name="Rinke C."/>
            <person name="Helfrich E.J."/>
            <person name="Brachmann A.O."/>
            <person name="Gurgui C."/>
            <person name="Wakimoto T."/>
            <person name="Kracht M."/>
            <person name="Crusemann M."/>
            <person name="Hentschel U."/>
            <person name="Abe I."/>
            <person name="Matsunaga S."/>
            <person name="Kalinowski J."/>
            <person name="Takeyama H."/>
            <person name="Piel J."/>
        </authorList>
    </citation>
    <scope>NUCLEOTIDE SEQUENCE [LARGE SCALE GENOMIC DNA]</scope>
    <source>
        <strain evidence="31">TSY1</strain>
    </source>
</reference>
<dbReference type="GO" id="GO:0030288">
    <property type="term" value="C:outer membrane-bounded periplasmic space"/>
    <property type="evidence" value="ECO:0007669"/>
    <property type="project" value="TreeGrafter"/>
</dbReference>
<evidence type="ECO:0000256" key="13">
    <source>
        <dbReference type="ARBA" id="ARBA00022692"/>
    </source>
</evidence>
<keyword evidence="7" id="KW-1003">Cell membrane</keyword>
<dbReference type="Pfam" id="PF00905">
    <property type="entry name" value="Transpeptidase"/>
    <property type="match status" value="1"/>
</dbReference>
<dbReference type="Gene3D" id="3.40.710.10">
    <property type="entry name" value="DD-peptidase/beta-lactamase superfamily"/>
    <property type="match status" value="2"/>
</dbReference>
<dbReference type="SUPFAM" id="SSF53955">
    <property type="entry name" value="Lysozyme-like"/>
    <property type="match status" value="1"/>
</dbReference>
<evidence type="ECO:0000256" key="3">
    <source>
        <dbReference type="ARBA" id="ARBA00007090"/>
    </source>
</evidence>
<keyword evidence="8" id="KW-0997">Cell inner membrane</keyword>
<dbReference type="Pfam" id="PF00912">
    <property type="entry name" value="Transgly"/>
    <property type="match status" value="1"/>
</dbReference>
<keyword evidence="15" id="KW-0133">Cell shape</keyword>
<keyword evidence="22" id="KW-0961">Cell wall biogenesis/degradation</keyword>
<dbReference type="InterPro" id="IPR050396">
    <property type="entry name" value="Glycosyltr_51/Transpeptidase"/>
</dbReference>
<dbReference type="SUPFAM" id="SSF50249">
    <property type="entry name" value="Nucleic acid-binding proteins"/>
    <property type="match status" value="1"/>
</dbReference>
<evidence type="ECO:0000256" key="9">
    <source>
        <dbReference type="ARBA" id="ARBA00022645"/>
    </source>
</evidence>
<evidence type="ECO:0000313" key="31">
    <source>
        <dbReference type="Proteomes" id="UP000019141"/>
    </source>
</evidence>
<keyword evidence="21" id="KW-0511">Multifunctional enzyme</keyword>
<evidence type="ECO:0000256" key="25">
    <source>
        <dbReference type="ARBA" id="ARBA00049902"/>
    </source>
</evidence>
<evidence type="ECO:0000256" key="14">
    <source>
        <dbReference type="ARBA" id="ARBA00022801"/>
    </source>
</evidence>
<dbReference type="InterPro" id="IPR003029">
    <property type="entry name" value="S1_domain"/>
</dbReference>
<evidence type="ECO:0000256" key="11">
    <source>
        <dbReference type="ARBA" id="ARBA00022676"/>
    </source>
</evidence>
<comment type="pathway">
    <text evidence="2">Cell wall biogenesis; peptidoglycan biosynthesis.</text>
</comment>
<comment type="pathway">
    <text evidence="26">Glycan biosynthesis.</text>
</comment>
<feature type="region of interest" description="Disordered" evidence="27">
    <location>
        <begin position="844"/>
        <end position="888"/>
    </location>
</feature>
<dbReference type="PATRIC" id="fig|1429438.4.peg.3373"/>
<evidence type="ECO:0000256" key="1">
    <source>
        <dbReference type="ARBA" id="ARBA00004249"/>
    </source>
</evidence>
<dbReference type="Pfam" id="PF17092">
    <property type="entry name" value="PCB_OB"/>
    <property type="match status" value="1"/>
</dbReference>
<dbReference type="GO" id="GO:0008658">
    <property type="term" value="F:penicillin binding"/>
    <property type="evidence" value="ECO:0007669"/>
    <property type="project" value="InterPro"/>
</dbReference>
<dbReference type="GO" id="GO:0009252">
    <property type="term" value="P:peptidoglycan biosynthetic process"/>
    <property type="evidence" value="ECO:0007669"/>
    <property type="project" value="UniProtKB-KW"/>
</dbReference>
<dbReference type="GO" id="GO:0046677">
    <property type="term" value="P:response to antibiotic"/>
    <property type="evidence" value="ECO:0007669"/>
    <property type="project" value="UniProtKB-KW"/>
</dbReference>
<evidence type="ECO:0000256" key="8">
    <source>
        <dbReference type="ARBA" id="ARBA00022519"/>
    </source>
</evidence>
<evidence type="ECO:0000256" key="5">
    <source>
        <dbReference type="ARBA" id="ARBA00012448"/>
    </source>
</evidence>
<dbReference type="GO" id="GO:0008955">
    <property type="term" value="F:peptidoglycan glycosyltransferase activity"/>
    <property type="evidence" value="ECO:0007669"/>
    <property type="project" value="UniProtKB-EC"/>
</dbReference>
<evidence type="ECO:0000256" key="19">
    <source>
        <dbReference type="ARBA" id="ARBA00023136"/>
    </source>
</evidence>
<gene>
    <name evidence="30" type="ORF">ETSY1_17185</name>
</gene>
<dbReference type="Gene3D" id="1.10.3810.10">
    <property type="entry name" value="Biosynthetic peptidoglycan transglycosylase-like"/>
    <property type="match status" value="1"/>
</dbReference>
<dbReference type="EC" id="3.4.16.4" evidence="5"/>
<keyword evidence="14" id="KW-0378">Hydrolase</keyword>
<dbReference type="GO" id="GO:0071555">
    <property type="term" value="P:cell wall organization"/>
    <property type="evidence" value="ECO:0007669"/>
    <property type="project" value="UniProtKB-KW"/>
</dbReference>
<keyword evidence="12" id="KW-0808">Transferase</keyword>
<organism evidence="30 31">
    <name type="scientific">Entotheonella factor</name>
    <dbReference type="NCBI Taxonomy" id="1429438"/>
    <lineage>
        <taxon>Bacteria</taxon>
        <taxon>Pseudomonadati</taxon>
        <taxon>Nitrospinota/Tectimicrobiota group</taxon>
        <taxon>Candidatus Tectimicrobiota</taxon>
        <taxon>Candidatus Entotheonellia</taxon>
        <taxon>Candidatus Entotheonellales</taxon>
        <taxon>Candidatus Entotheonellaceae</taxon>
        <taxon>Candidatus Entotheonella</taxon>
    </lineage>
</organism>
<keyword evidence="18 28" id="KW-1133">Transmembrane helix</keyword>
<evidence type="ECO:0000256" key="4">
    <source>
        <dbReference type="ARBA" id="ARBA00007739"/>
    </source>
</evidence>
<proteinExistence type="inferred from homology"/>
<accession>W4LLR3</accession>
<name>W4LLR3_ENTF1</name>
<evidence type="ECO:0000256" key="10">
    <source>
        <dbReference type="ARBA" id="ARBA00022670"/>
    </source>
</evidence>
<keyword evidence="20" id="KW-0046">Antibiotic resistance</keyword>
<keyword evidence="10" id="KW-0645">Protease</keyword>
<evidence type="ECO:0000259" key="29">
    <source>
        <dbReference type="PROSITE" id="PS50126"/>
    </source>
</evidence>
<feature type="domain" description="S1 motif" evidence="29">
    <location>
        <begin position="441"/>
        <end position="524"/>
    </location>
</feature>
<evidence type="ECO:0000256" key="16">
    <source>
        <dbReference type="ARBA" id="ARBA00022968"/>
    </source>
</evidence>
<dbReference type="InterPro" id="IPR036950">
    <property type="entry name" value="PBP_transglycosylase"/>
</dbReference>
<keyword evidence="31" id="KW-1185">Reference proteome</keyword>
<dbReference type="SUPFAM" id="SSF56601">
    <property type="entry name" value="beta-lactamase/transpeptidase-like"/>
    <property type="match status" value="1"/>
</dbReference>
<dbReference type="GO" id="GO:0009002">
    <property type="term" value="F:serine-type D-Ala-D-Ala carboxypeptidase activity"/>
    <property type="evidence" value="ECO:0007669"/>
    <property type="project" value="UniProtKB-EC"/>
</dbReference>
<dbReference type="PROSITE" id="PS50126">
    <property type="entry name" value="S1"/>
    <property type="match status" value="1"/>
</dbReference>
<evidence type="ECO:0000256" key="18">
    <source>
        <dbReference type="ARBA" id="ARBA00022989"/>
    </source>
</evidence>
<keyword evidence="9" id="KW-0121">Carboxypeptidase</keyword>
<evidence type="ECO:0000313" key="30">
    <source>
        <dbReference type="EMBL" id="ETW98834.1"/>
    </source>
</evidence>
<evidence type="ECO:0000256" key="15">
    <source>
        <dbReference type="ARBA" id="ARBA00022960"/>
    </source>
</evidence>
<dbReference type="PANTHER" id="PTHR32282">
    <property type="entry name" value="BINDING PROTEIN TRANSPEPTIDASE, PUTATIVE-RELATED"/>
    <property type="match status" value="1"/>
</dbReference>
<dbReference type="InterPro" id="IPR001460">
    <property type="entry name" value="PCN-bd_Tpept"/>
</dbReference>
<keyword evidence="16" id="KW-0735">Signal-anchor</keyword>
<keyword evidence="13 28" id="KW-0812">Transmembrane</keyword>
<dbReference type="EMBL" id="AZHW01000514">
    <property type="protein sequence ID" value="ETW98834.1"/>
    <property type="molecule type" value="Genomic_DNA"/>
</dbReference>
<evidence type="ECO:0000256" key="22">
    <source>
        <dbReference type="ARBA" id="ARBA00023316"/>
    </source>
</evidence>
<dbReference type="GO" id="GO:0005886">
    <property type="term" value="C:plasma membrane"/>
    <property type="evidence" value="ECO:0007669"/>
    <property type="project" value="UniProtKB-SubCell"/>
</dbReference>
<dbReference type="GO" id="GO:0008360">
    <property type="term" value="P:regulation of cell shape"/>
    <property type="evidence" value="ECO:0007669"/>
    <property type="project" value="UniProtKB-KW"/>
</dbReference>
<comment type="catalytic activity">
    <reaction evidence="23">
        <text>Preferential cleavage: (Ac)2-L-Lys-D-Ala-|-D-Ala. Also transpeptidation of peptidyl-alanyl moieties that are N-acyl substituents of D-alanine.</text>
        <dbReference type="EC" id="3.4.16.4"/>
    </reaction>
</comment>
<dbReference type="EC" id="2.4.99.28" evidence="24"/>
<keyword evidence="11" id="KW-0328">Glycosyltransferase</keyword>